<dbReference type="GO" id="GO:0051960">
    <property type="term" value="P:regulation of nervous system development"/>
    <property type="evidence" value="ECO:0007669"/>
    <property type="project" value="TreeGrafter"/>
</dbReference>
<dbReference type="GO" id="GO:0000981">
    <property type="term" value="F:DNA-binding transcription factor activity, RNA polymerase II-specific"/>
    <property type="evidence" value="ECO:0007669"/>
    <property type="project" value="InterPro"/>
</dbReference>
<comment type="caution">
    <text evidence="9">The sequence shown here is derived from an EMBL/GenBank/DDBJ whole genome shotgun (WGS) entry which is preliminary data.</text>
</comment>
<evidence type="ECO:0000313" key="10">
    <source>
        <dbReference type="Proteomes" id="UP000276133"/>
    </source>
</evidence>
<name>A0A3M7TAE7_BRAPC</name>
<dbReference type="GO" id="GO:0000977">
    <property type="term" value="F:RNA polymerase II transcription regulatory region sequence-specific DNA binding"/>
    <property type="evidence" value="ECO:0007669"/>
    <property type="project" value="TreeGrafter"/>
</dbReference>
<sequence>MEKEIQCNGSNFLIDKILNNSDKYNSSLFNQFCVFNLYPGILSASNLFSFALNSKQTERFGQLDNSKKSTPELDSSTDNDEAVEELNSTCAEKSRRKRTAFTSTQLIELEKEFLAKKYLSLNERSEIAKLLNLSEMQVKIWFQNRRAKWKRIKTGYFKSLHKSKSSSDSNKFNEKSESKIIVPIPIHVSRILSKNQQDQIDKIQRQKPKKSL</sequence>
<proteinExistence type="predicted"/>
<dbReference type="CDD" id="cd00086">
    <property type="entry name" value="homeodomain"/>
    <property type="match status" value="1"/>
</dbReference>
<dbReference type="STRING" id="10195.A0A3M7TAE7"/>
<evidence type="ECO:0000256" key="2">
    <source>
        <dbReference type="ARBA" id="ARBA00023125"/>
    </source>
</evidence>
<evidence type="ECO:0000256" key="3">
    <source>
        <dbReference type="ARBA" id="ARBA00023155"/>
    </source>
</evidence>
<dbReference type="PRINTS" id="PR00031">
    <property type="entry name" value="HTHREPRESSR"/>
</dbReference>
<keyword evidence="10" id="KW-1185">Reference proteome</keyword>
<organism evidence="9 10">
    <name type="scientific">Brachionus plicatilis</name>
    <name type="common">Marine rotifer</name>
    <name type="synonym">Brachionus muelleri</name>
    <dbReference type="NCBI Taxonomy" id="10195"/>
    <lineage>
        <taxon>Eukaryota</taxon>
        <taxon>Metazoa</taxon>
        <taxon>Spiralia</taxon>
        <taxon>Gnathifera</taxon>
        <taxon>Rotifera</taxon>
        <taxon>Eurotatoria</taxon>
        <taxon>Monogononta</taxon>
        <taxon>Pseudotrocha</taxon>
        <taxon>Ploima</taxon>
        <taxon>Brachionidae</taxon>
        <taxon>Brachionus</taxon>
    </lineage>
</organism>
<reference evidence="9 10" key="1">
    <citation type="journal article" date="2018" name="Sci. Rep.">
        <title>Genomic signatures of local adaptation to the degree of environmental predictability in rotifers.</title>
        <authorList>
            <person name="Franch-Gras L."/>
            <person name="Hahn C."/>
            <person name="Garcia-Roger E.M."/>
            <person name="Carmona M.J."/>
            <person name="Serra M."/>
            <person name="Gomez A."/>
        </authorList>
    </citation>
    <scope>NUCLEOTIDE SEQUENCE [LARGE SCALE GENOMIC DNA]</scope>
    <source>
        <strain evidence="9">HYR1</strain>
    </source>
</reference>
<dbReference type="Proteomes" id="UP000276133">
    <property type="component" value="Unassembled WGS sequence"/>
</dbReference>
<protein>
    <submittedName>
        <fullName evidence="9">Gastrulation brain homeobox</fullName>
    </submittedName>
</protein>
<dbReference type="PRINTS" id="PR00024">
    <property type="entry name" value="HOMEOBOX"/>
</dbReference>
<dbReference type="Gene3D" id="1.10.10.60">
    <property type="entry name" value="Homeodomain-like"/>
    <property type="match status" value="1"/>
</dbReference>
<dbReference type="GO" id="GO:0005634">
    <property type="term" value="C:nucleus"/>
    <property type="evidence" value="ECO:0007669"/>
    <property type="project" value="UniProtKB-SubCell"/>
</dbReference>
<dbReference type="PANTHER" id="PTHR24334">
    <property type="entry name" value="HOMEOBOX PROTEIN GBX"/>
    <property type="match status" value="1"/>
</dbReference>
<dbReference type="InterPro" id="IPR017970">
    <property type="entry name" value="Homeobox_CS"/>
</dbReference>
<feature type="domain" description="Homeobox" evidence="8">
    <location>
        <begin position="92"/>
        <end position="152"/>
    </location>
</feature>
<dbReference type="PANTHER" id="PTHR24334:SF0">
    <property type="entry name" value="HOMEOBOX PROTEIN UNPLUGGED"/>
    <property type="match status" value="1"/>
</dbReference>
<dbReference type="EMBL" id="REGN01000043">
    <property type="protein sequence ID" value="RNA44945.1"/>
    <property type="molecule type" value="Genomic_DNA"/>
</dbReference>
<dbReference type="InterPro" id="IPR009057">
    <property type="entry name" value="Homeodomain-like_sf"/>
</dbReference>
<evidence type="ECO:0000256" key="4">
    <source>
        <dbReference type="ARBA" id="ARBA00023242"/>
    </source>
</evidence>
<evidence type="ECO:0000256" key="5">
    <source>
        <dbReference type="PROSITE-ProRule" id="PRU00108"/>
    </source>
</evidence>
<dbReference type="InterPro" id="IPR020479">
    <property type="entry name" value="HD_metazoa"/>
</dbReference>
<dbReference type="InterPro" id="IPR001356">
    <property type="entry name" value="HD"/>
</dbReference>
<dbReference type="Pfam" id="PF00046">
    <property type="entry name" value="Homeodomain"/>
    <property type="match status" value="1"/>
</dbReference>
<dbReference type="PROSITE" id="PS50071">
    <property type="entry name" value="HOMEOBOX_2"/>
    <property type="match status" value="1"/>
</dbReference>
<dbReference type="AlphaFoldDB" id="A0A3M7TAE7"/>
<gene>
    <name evidence="9" type="ORF">BpHYR1_052233</name>
</gene>
<keyword evidence="3 5" id="KW-0371">Homeobox</keyword>
<accession>A0A3M7TAE7</accession>
<dbReference type="SUPFAM" id="SSF46689">
    <property type="entry name" value="Homeodomain-like"/>
    <property type="match status" value="1"/>
</dbReference>
<evidence type="ECO:0000313" key="9">
    <source>
        <dbReference type="EMBL" id="RNA44945.1"/>
    </source>
</evidence>
<feature type="compositionally biased region" description="Acidic residues" evidence="7">
    <location>
        <begin position="75"/>
        <end position="84"/>
    </location>
</feature>
<dbReference type="SMART" id="SM00389">
    <property type="entry name" value="HOX"/>
    <property type="match status" value="1"/>
</dbReference>
<evidence type="ECO:0000256" key="6">
    <source>
        <dbReference type="RuleBase" id="RU000682"/>
    </source>
</evidence>
<feature type="region of interest" description="Disordered" evidence="7">
    <location>
        <begin position="61"/>
        <end position="89"/>
    </location>
</feature>
<evidence type="ECO:0000256" key="1">
    <source>
        <dbReference type="ARBA" id="ARBA00004123"/>
    </source>
</evidence>
<keyword evidence="4 5" id="KW-0539">Nucleus</keyword>
<dbReference type="PROSITE" id="PS00027">
    <property type="entry name" value="HOMEOBOX_1"/>
    <property type="match status" value="1"/>
</dbReference>
<evidence type="ECO:0000256" key="7">
    <source>
        <dbReference type="SAM" id="MobiDB-lite"/>
    </source>
</evidence>
<dbReference type="InterPro" id="IPR042982">
    <property type="entry name" value="GBX-1/2"/>
</dbReference>
<keyword evidence="2 5" id="KW-0238">DNA-binding</keyword>
<dbReference type="InterPro" id="IPR000047">
    <property type="entry name" value="HTH_motif"/>
</dbReference>
<evidence type="ECO:0000259" key="8">
    <source>
        <dbReference type="PROSITE" id="PS50071"/>
    </source>
</evidence>
<feature type="DNA-binding region" description="Homeobox" evidence="5">
    <location>
        <begin position="94"/>
        <end position="153"/>
    </location>
</feature>
<comment type="subcellular location">
    <subcellularLocation>
        <location evidence="1 5 6">Nucleus</location>
    </subcellularLocation>
</comment>
<dbReference type="OrthoDB" id="6159439at2759"/>